<evidence type="ECO:0000259" key="9">
    <source>
        <dbReference type="Pfam" id="PF00296"/>
    </source>
</evidence>
<dbReference type="HOGENOM" id="CLU_027853_1_0_6"/>
<keyword evidence="11" id="KW-1185">Reference proteome</keyword>
<dbReference type="HAMAP" id="MF_01229">
    <property type="entry name" value="Alkanesulf_monooxygen"/>
    <property type="match status" value="1"/>
</dbReference>
<organism evidence="10 11">
    <name type="scientific">Klebsiella pneumoniae subsp. pneumoniae (strain HS11286)</name>
    <dbReference type="NCBI Taxonomy" id="1125630"/>
    <lineage>
        <taxon>Bacteria</taxon>
        <taxon>Pseudomonadati</taxon>
        <taxon>Pseudomonadota</taxon>
        <taxon>Gammaproteobacteria</taxon>
        <taxon>Enterobacterales</taxon>
        <taxon>Enterobacteriaceae</taxon>
        <taxon>Klebsiella/Raoultella group</taxon>
        <taxon>Klebsiella</taxon>
        <taxon>Klebsiella pneumoniae complex</taxon>
    </lineage>
</organism>
<dbReference type="EC" id="1.14.14.5" evidence="2 7"/>
<evidence type="ECO:0000256" key="8">
    <source>
        <dbReference type="SAM" id="MobiDB-lite"/>
    </source>
</evidence>
<comment type="catalytic activity">
    <reaction evidence="7">
        <text>an alkanesulfonate + FMNH2 + O2 = an aldehyde + FMN + sulfite + H2O + 2 H(+)</text>
        <dbReference type="Rhea" id="RHEA:23064"/>
        <dbReference type="ChEBI" id="CHEBI:15377"/>
        <dbReference type="ChEBI" id="CHEBI:15378"/>
        <dbReference type="ChEBI" id="CHEBI:15379"/>
        <dbReference type="ChEBI" id="CHEBI:17359"/>
        <dbReference type="ChEBI" id="CHEBI:17478"/>
        <dbReference type="ChEBI" id="CHEBI:57618"/>
        <dbReference type="ChEBI" id="CHEBI:58210"/>
        <dbReference type="ChEBI" id="CHEBI:134249"/>
        <dbReference type="EC" id="1.14.14.5"/>
    </reaction>
</comment>
<dbReference type="InterPro" id="IPR050172">
    <property type="entry name" value="SsuD_RutA_monooxygenase"/>
</dbReference>
<dbReference type="PANTHER" id="PTHR42847">
    <property type="entry name" value="ALKANESULFONATE MONOOXYGENASE"/>
    <property type="match status" value="1"/>
</dbReference>
<evidence type="ECO:0000256" key="4">
    <source>
        <dbReference type="ARBA" id="ARBA00022643"/>
    </source>
</evidence>
<dbReference type="NCBIfam" id="NF001939">
    <property type="entry name" value="PRK00719.1"/>
    <property type="match status" value="1"/>
</dbReference>
<evidence type="ECO:0000256" key="1">
    <source>
        <dbReference type="ARBA" id="ARBA00007044"/>
    </source>
</evidence>
<dbReference type="Gene3D" id="3.20.20.30">
    <property type="entry name" value="Luciferase-like domain"/>
    <property type="match status" value="1"/>
</dbReference>
<evidence type="ECO:0000256" key="3">
    <source>
        <dbReference type="ARBA" id="ARBA00022630"/>
    </source>
</evidence>
<comment type="subunit">
    <text evidence="7">Homotetramer.</text>
</comment>
<evidence type="ECO:0000256" key="6">
    <source>
        <dbReference type="ARBA" id="ARBA00023033"/>
    </source>
</evidence>
<name>A0A0H3H249_KLEPH</name>
<keyword evidence="6 7" id="KW-0503">Monooxygenase</keyword>
<protein>
    <recommendedName>
        <fullName evidence="2 7">Alkanesulfonate monooxygenase</fullName>
        <ecNumber evidence="2 7">1.14.14.5</ecNumber>
    </recommendedName>
    <alternativeName>
        <fullName evidence="7">FMNH2-dependent aliphatic sulfonate monooxygenase</fullName>
    </alternativeName>
</protein>
<keyword evidence="4 7" id="KW-0288">FMN</keyword>
<feature type="region of interest" description="Disordered" evidence="8">
    <location>
        <begin position="362"/>
        <end position="390"/>
    </location>
</feature>
<sequence>MTQQAPDKINVFWFLPTHGDGRYLGTTEGGRPVDLPYLQQVALAADSLGYYGVLIPTGKSCEDSWLVASALAPLTRRLRYLVAVRPGLQPPTLAARMAATLDRLSEGRLLINVVTGGDPVENKGDGIFLSHSERYQVTREFLDVYTRLLRGEKVDYHGEHIHVEGAEVLFPPVQENGPPLYFGGSSDAAIDVAAEQIDSYLTWGEPPELVAEKLAVVRERAAARGRTLQYGIRLHVIVRETEEEAWAAADRLIAHLDDDTIAQAQKIFARMDSAGQARMSALHQGSRDNLRIAPNLWAGVGLVRGGAGTALVGNPQQVAERIREYQALGISNFIFSGYPHLEEAHRFAELVMPLLPLENGASSKARSVNTGPFGETIGGDKRPVRQVSAS</sequence>
<dbReference type="InterPro" id="IPR036661">
    <property type="entry name" value="Luciferase-like_sf"/>
</dbReference>
<dbReference type="SUPFAM" id="SSF51679">
    <property type="entry name" value="Bacterial luciferase-like"/>
    <property type="match status" value="1"/>
</dbReference>
<dbReference type="STRING" id="1125630.KPHS_42260"/>
<dbReference type="GO" id="GO:0008726">
    <property type="term" value="F:alkanesulfonate monooxygenase activity"/>
    <property type="evidence" value="ECO:0007669"/>
    <property type="project" value="UniProtKB-UniRule"/>
</dbReference>
<dbReference type="EMBL" id="CP003200">
    <property type="protein sequence ID" value="AEW62924.1"/>
    <property type="molecule type" value="Genomic_DNA"/>
</dbReference>
<feature type="domain" description="Luciferase-like" evidence="9">
    <location>
        <begin position="10"/>
        <end position="331"/>
    </location>
</feature>
<dbReference type="PANTHER" id="PTHR42847:SF4">
    <property type="entry name" value="ALKANESULFONATE MONOOXYGENASE-RELATED"/>
    <property type="match status" value="1"/>
</dbReference>
<evidence type="ECO:0000313" key="11">
    <source>
        <dbReference type="Proteomes" id="UP000007841"/>
    </source>
</evidence>
<dbReference type="NCBIfam" id="TIGR03565">
    <property type="entry name" value="alk_sulf_monoox"/>
    <property type="match status" value="1"/>
</dbReference>
<evidence type="ECO:0000256" key="7">
    <source>
        <dbReference type="HAMAP-Rule" id="MF_01229"/>
    </source>
</evidence>
<evidence type="ECO:0000313" key="10">
    <source>
        <dbReference type="EMBL" id="AEW62924.1"/>
    </source>
</evidence>
<reference evidence="10 11" key="1">
    <citation type="journal article" date="2012" name="J. Bacteriol.">
        <title>Complete genome sequence of Klebsiella pneumoniae subsp. pneumoniae HS11286, a multidrug-resistant strain isolated from human sputum.</title>
        <authorList>
            <person name="Liu P."/>
            <person name="Li P."/>
            <person name="Jiang X."/>
            <person name="Bi D."/>
            <person name="Xie Y."/>
            <person name="Tai C."/>
            <person name="Deng Z."/>
            <person name="Rajakumar K."/>
            <person name="Ou H.Y."/>
        </authorList>
    </citation>
    <scope>NUCLEOTIDE SEQUENCE [LARGE SCALE GENOMIC DNA]</scope>
    <source>
        <strain evidence="10 11">HS11286</strain>
    </source>
</reference>
<dbReference type="GO" id="GO:0046306">
    <property type="term" value="P:alkanesulfonate catabolic process"/>
    <property type="evidence" value="ECO:0007669"/>
    <property type="project" value="TreeGrafter"/>
</dbReference>
<dbReference type="GeneID" id="11849274"/>
<keyword evidence="5 7" id="KW-0560">Oxidoreductase</keyword>
<dbReference type="RefSeq" id="WP_002915347.1">
    <property type="nucleotide sequence ID" value="NC_016845.1"/>
</dbReference>
<evidence type="ECO:0000256" key="5">
    <source>
        <dbReference type="ARBA" id="ARBA00023002"/>
    </source>
</evidence>
<comment type="similarity">
    <text evidence="1 7">Belongs to the SsuD family.</text>
</comment>
<dbReference type="RefSeq" id="YP_005228526.1">
    <property type="nucleotide sequence ID" value="NC_016845.1"/>
</dbReference>
<dbReference type="KEGG" id="kpm:KPHS_42260"/>
<dbReference type="InterPro" id="IPR011251">
    <property type="entry name" value="Luciferase-like_dom"/>
</dbReference>
<comment type="function">
    <text evidence="7">Catalyzes the desulfonation of aliphatic sulfonates.</text>
</comment>
<gene>
    <name evidence="7" type="primary">ssuD</name>
    <name evidence="10" type="ordered locus">KPHS_42260</name>
</gene>
<evidence type="ECO:0000256" key="2">
    <source>
        <dbReference type="ARBA" id="ARBA00012113"/>
    </source>
</evidence>
<dbReference type="AlphaFoldDB" id="A0A0H3H249"/>
<proteinExistence type="inferred from homology"/>
<dbReference type="Pfam" id="PF00296">
    <property type="entry name" value="Bac_luciferase"/>
    <property type="match status" value="1"/>
</dbReference>
<dbReference type="Proteomes" id="UP000007841">
    <property type="component" value="Chromosome"/>
</dbReference>
<accession>A0A0H3H249</accession>
<comment type="miscellaneous">
    <text evidence="7">FMNH(2) which is absolutely required for this enzymatic reaction, is provided by SsuE.</text>
</comment>
<dbReference type="InterPro" id="IPR019911">
    <property type="entry name" value="Alkanesulphonate_mOase_FMN-dep"/>
</dbReference>
<dbReference type="PATRIC" id="fig|1125630.4.peg.4126"/>
<dbReference type="CDD" id="cd01094">
    <property type="entry name" value="Alkanesulfonate_monoxygenase"/>
    <property type="match status" value="1"/>
</dbReference>
<keyword evidence="3 7" id="KW-0285">Flavoprotein</keyword>